<dbReference type="InterPro" id="IPR033121">
    <property type="entry name" value="PEPTIDASE_A1"/>
</dbReference>
<dbReference type="CDD" id="cd05471">
    <property type="entry name" value="pepsin_like"/>
    <property type="match status" value="1"/>
</dbReference>
<comment type="caution">
    <text evidence="2">The sequence shown here is derived from an EMBL/GenBank/DDBJ whole genome shotgun (WGS) entry which is preliminary data.</text>
</comment>
<dbReference type="Proteomes" id="UP001444661">
    <property type="component" value="Unassembled WGS sequence"/>
</dbReference>
<sequence length="438" mass="47186">MKANLLVSAGVASAAIPTVHMPLNLRYGANKKVSTELKLPYSDGTVEVCYDLGSSDFWMFRPKAIQNWGKNCLLCQGMCNVTVPDAGIYDPSQSTSASEIAPWDAMYGYGGGAAKAYHANGVVNDTFTFTNDAGYSTVVPDVQVAMTFYLQQRILDPKGECNPVPEYDYSIMGMSPYYTSPDRNIENTTGPSFRHNLLEQGLVANTVQSLWFERAPARIEDTYTGSGLQGGIDLSKFEGPLVKIPTLPATDIAYGAVGYYTIQPNLTFVAADGGIVDIPVDRSNTVTINECIIDSGATRDGLAPLDADRFLNVTGLRYSPSRPYPGQELAWPAPCDTIPTDGEQAFLQYSFAALDPAAAPIEISMPLRAYARQQDPEDTAIGWCTINIFLGSCMLGSPFSTRAFFAADDARLELALAKGGVAERGSGVDPAHVVDRIP</sequence>
<feature type="domain" description="Peptidase A1" evidence="1">
    <location>
        <begin position="33"/>
        <end position="417"/>
    </location>
</feature>
<keyword evidence="2" id="KW-0378">Hydrolase</keyword>
<accession>A0ABR1S4W7</accession>
<dbReference type="Pfam" id="PF00026">
    <property type="entry name" value="Asp"/>
    <property type="match status" value="1"/>
</dbReference>
<dbReference type="GO" id="GO:0006508">
    <property type="term" value="P:proteolysis"/>
    <property type="evidence" value="ECO:0007669"/>
    <property type="project" value="UniProtKB-KW"/>
</dbReference>
<protein>
    <submittedName>
        <fullName evidence="2">Acid protease</fullName>
    </submittedName>
</protein>
<name>A0ABR1S4W7_9PEZI</name>
<dbReference type="PROSITE" id="PS51767">
    <property type="entry name" value="PEPTIDASE_A1"/>
    <property type="match status" value="1"/>
</dbReference>
<dbReference type="InterPro" id="IPR021109">
    <property type="entry name" value="Peptidase_aspartic_dom_sf"/>
</dbReference>
<dbReference type="Gene3D" id="2.40.70.10">
    <property type="entry name" value="Acid Proteases"/>
    <property type="match status" value="2"/>
</dbReference>
<evidence type="ECO:0000313" key="3">
    <source>
        <dbReference type="Proteomes" id="UP001444661"/>
    </source>
</evidence>
<reference evidence="2 3" key="1">
    <citation type="submission" date="2023-01" db="EMBL/GenBank/DDBJ databases">
        <title>Analysis of 21 Apiospora genomes using comparative genomics revels a genus with tremendous synthesis potential of carbohydrate active enzymes and secondary metabolites.</title>
        <authorList>
            <person name="Sorensen T."/>
        </authorList>
    </citation>
    <scope>NUCLEOTIDE SEQUENCE [LARGE SCALE GENOMIC DNA]</scope>
    <source>
        <strain evidence="2 3">CBS 33761</strain>
    </source>
</reference>
<dbReference type="SUPFAM" id="SSF50630">
    <property type="entry name" value="Acid proteases"/>
    <property type="match status" value="1"/>
</dbReference>
<evidence type="ECO:0000313" key="2">
    <source>
        <dbReference type="EMBL" id="KAK8024424.1"/>
    </source>
</evidence>
<dbReference type="EMBL" id="JAQQWK010000011">
    <property type="protein sequence ID" value="KAK8024424.1"/>
    <property type="molecule type" value="Genomic_DNA"/>
</dbReference>
<gene>
    <name evidence="2" type="ORF">PG993_012490</name>
</gene>
<keyword evidence="3" id="KW-1185">Reference proteome</keyword>
<dbReference type="InterPro" id="IPR034164">
    <property type="entry name" value="Pepsin-like_dom"/>
</dbReference>
<keyword evidence="2" id="KW-0645">Protease</keyword>
<proteinExistence type="predicted"/>
<evidence type="ECO:0000259" key="1">
    <source>
        <dbReference type="PROSITE" id="PS51767"/>
    </source>
</evidence>
<organism evidence="2 3">
    <name type="scientific">Apiospora rasikravindrae</name>
    <dbReference type="NCBI Taxonomy" id="990691"/>
    <lineage>
        <taxon>Eukaryota</taxon>
        <taxon>Fungi</taxon>
        <taxon>Dikarya</taxon>
        <taxon>Ascomycota</taxon>
        <taxon>Pezizomycotina</taxon>
        <taxon>Sordariomycetes</taxon>
        <taxon>Xylariomycetidae</taxon>
        <taxon>Amphisphaeriales</taxon>
        <taxon>Apiosporaceae</taxon>
        <taxon>Apiospora</taxon>
    </lineage>
</organism>
<dbReference type="GO" id="GO:0008233">
    <property type="term" value="F:peptidase activity"/>
    <property type="evidence" value="ECO:0007669"/>
    <property type="project" value="UniProtKB-KW"/>
</dbReference>